<sequence length="158" mass="17377">MGKQNGLISDLRSVQIFSYKCGITGHGDKAYREDKKEKAKDNQWGIGRGEAKRSLLPKCDNDVDPVNELKTLGKAQKDKIMNTNKDKMIILRGVIPAEDNLRANAEVGRSPDLDGIEGSKAILDQEPLRSDMEIEMAECSSGNTNGERTKVIAPGRGY</sequence>
<evidence type="ECO:0000313" key="3">
    <source>
        <dbReference type="Proteomes" id="UP001630127"/>
    </source>
</evidence>
<proteinExistence type="predicted"/>
<evidence type="ECO:0000256" key="1">
    <source>
        <dbReference type="SAM" id="MobiDB-lite"/>
    </source>
</evidence>
<reference evidence="2 3" key="1">
    <citation type="submission" date="2024-11" db="EMBL/GenBank/DDBJ databases">
        <title>A near-complete genome assembly of Cinchona calisaya.</title>
        <authorList>
            <person name="Lian D.C."/>
            <person name="Zhao X.W."/>
            <person name="Wei L."/>
        </authorList>
    </citation>
    <scope>NUCLEOTIDE SEQUENCE [LARGE SCALE GENOMIC DNA]</scope>
    <source>
        <tissue evidence="2">Nenye</tissue>
    </source>
</reference>
<protein>
    <recommendedName>
        <fullName evidence="4">Transposase</fullName>
    </recommendedName>
</protein>
<feature type="region of interest" description="Disordered" evidence="1">
    <location>
        <begin position="139"/>
        <end position="158"/>
    </location>
</feature>
<name>A0ABD2Y2S0_9GENT</name>
<comment type="caution">
    <text evidence="2">The sequence shown here is derived from an EMBL/GenBank/DDBJ whole genome shotgun (WGS) entry which is preliminary data.</text>
</comment>
<accession>A0ABD2Y2S0</accession>
<dbReference type="EMBL" id="JBJUIK010000016">
    <property type="protein sequence ID" value="KAL3499999.1"/>
    <property type="molecule type" value="Genomic_DNA"/>
</dbReference>
<keyword evidence="3" id="KW-1185">Reference proteome</keyword>
<dbReference type="Proteomes" id="UP001630127">
    <property type="component" value="Unassembled WGS sequence"/>
</dbReference>
<dbReference type="AlphaFoldDB" id="A0ABD2Y2S0"/>
<organism evidence="2 3">
    <name type="scientific">Cinchona calisaya</name>
    <dbReference type="NCBI Taxonomy" id="153742"/>
    <lineage>
        <taxon>Eukaryota</taxon>
        <taxon>Viridiplantae</taxon>
        <taxon>Streptophyta</taxon>
        <taxon>Embryophyta</taxon>
        <taxon>Tracheophyta</taxon>
        <taxon>Spermatophyta</taxon>
        <taxon>Magnoliopsida</taxon>
        <taxon>eudicotyledons</taxon>
        <taxon>Gunneridae</taxon>
        <taxon>Pentapetalae</taxon>
        <taxon>asterids</taxon>
        <taxon>lamiids</taxon>
        <taxon>Gentianales</taxon>
        <taxon>Rubiaceae</taxon>
        <taxon>Cinchonoideae</taxon>
        <taxon>Cinchoneae</taxon>
        <taxon>Cinchona</taxon>
    </lineage>
</organism>
<evidence type="ECO:0000313" key="2">
    <source>
        <dbReference type="EMBL" id="KAL3499999.1"/>
    </source>
</evidence>
<gene>
    <name evidence="2" type="ORF">ACH5RR_039092</name>
</gene>
<evidence type="ECO:0008006" key="4">
    <source>
        <dbReference type="Google" id="ProtNLM"/>
    </source>
</evidence>